<dbReference type="EMBL" id="MU155521">
    <property type="protein sequence ID" value="KAF9472567.1"/>
    <property type="molecule type" value="Genomic_DNA"/>
</dbReference>
<protein>
    <submittedName>
        <fullName evidence="1">Uncharacterized protein</fullName>
    </submittedName>
</protein>
<organism evidence="1 2">
    <name type="scientific">Pholiota conissans</name>
    <dbReference type="NCBI Taxonomy" id="109636"/>
    <lineage>
        <taxon>Eukaryota</taxon>
        <taxon>Fungi</taxon>
        <taxon>Dikarya</taxon>
        <taxon>Basidiomycota</taxon>
        <taxon>Agaricomycotina</taxon>
        <taxon>Agaricomycetes</taxon>
        <taxon>Agaricomycetidae</taxon>
        <taxon>Agaricales</taxon>
        <taxon>Agaricineae</taxon>
        <taxon>Strophariaceae</taxon>
        <taxon>Pholiota</taxon>
    </lineage>
</organism>
<name>A0A9P6CN85_9AGAR</name>
<proteinExistence type="predicted"/>
<comment type="caution">
    <text evidence="1">The sequence shown here is derived from an EMBL/GenBank/DDBJ whole genome shotgun (WGS) entry which is preliminary data.</text>
</comment>
<dbReference type="Proteomes" id="UP000807469">
    <property type="component" value="Unassembled WGS sequence"/>
</dbReference>
<evidence type="ECO:0000313" key="2">
    <source>
        <dbReference type="Proteomes" id="UP000807469"/>
    </source>
</evidence>
<sequence>MFIYTRSTQIRGPHPSAWSFPLPCIWCGWLRSIPLNAWRLHNPLPTYARKRILNASNYPMIRHRCRNQHHPSAQLLQPSTRESQRWYYFASTPSPTSRTALVRLQTACLWLSLQHFLPFFASSFDHVQHTSTPWYHPRDSDSLVGYLVVFASQKPTLSYFRRICRTCEYCDFHPRSICVQLSPSRHPPLFFYSACMEA</sequence>
<reference evidence="1" key="1">
    <citation type="submission" date="2020-11" db="EMBL/GenBank/DDBJ databases">
        <authorList>
            <consortium name="DOE Joint Genome Institute"/>
            <person name="Ahrendt S."/>
            <person name="Riley R."/>
            <person name="Andreopoulos W."/>
            <person name="Labutti K."/>
            <person name="Pangilinan J."/>
            <person name="Ruiz-Duenas F.J."/>
            <person name="Barrasa J.M."/>
            <person name="Sanchez-Garcia M."/>
            <person name="Camarero S."/>
            <person name="Miyauchi S."/>
            <person name="Serrano A."/>
            <person name="Linde D."/>
            <person name="Babiker R."/>
            <person name="Drula E."/>
            <person name="Ayuso-Fernandez I."/>
            <person name="Pacheco R."/>
            <person name="Padilla G."/>
            <person name="Ferreira P."/>
            <person name="Barriuso J."/>
            <person name="Kellner H."/>
            <person name="Castanera R."/>
            <person name="Alfaro M."/>
            <person name="Ramirez L."/>
            <person name="Pisabarro A.G."/>
            <person name="Kuo A."/>
            <person name="Tritt A."/>
            <person name="Lipzen A."/>
            <person name="He G."/>
            <person name="Yan M."/>
            <person name="Ng V."/>
            <person name="Cullen D."/>
            <person name="Martin F."/>
            <person name="Rosso M.-N."/>
            <person name="Henrissat B."/>
            <person name="Hibbett D."/>
            <person name="Martinez A.T."/>
            <person name="Grigoriev I.V."/>
        </authorList>
    </citation>
    <scope>NUCLEOTIDE SEQUENCE</scope>
    <source>
        <strain evidence="1">CIRM-BRFM 674</strain>
    </source>
</reference>
<accession>A0A9P6CN85</accession>
<evidence type="ECO:0000313" key="1">
    <source>
        <dbReference type="EMBL" id="KAF9472567.1"/>
    </source>
</evidence>
<dbReference type="AlphaFoldDB" id="A0A9P6CN85"/>
<keyword evidence="2" id="KW-1185">Reference proteome</keyword>
<gene>
    <name evidence="1" type="ORF">BDN70DRAFT_454372</name>
</gene>